<dbReference type="SUPFAM" id="SSF56854">
    <property type="entry name" value="Bcl-2 inhibitors of programmed cell death"/>
    <property type="match status" value="1"/>
</dbReference>
<evidence type="ECO:0000256" key="3">
    <source>
        <dbReference type="ARBA" id="ARBA00004173"/>
    </source>
</evidence>
<dbReference type="Proteomes" id="UP000694414">
    <property type="component" value="Unplaced"/>
</dbReference>
<evidence type="ECO:0000256" key="11">
    <source>
        <dbReference type="ARBA" id="ARBA00022843"/>
    </source>
</evidence>
<dbReference type="Pfam" id="PF00452">
    <property type="entry name" value="Bcl-2"/>
    <property type="match status" value="1"/>
</dbReference>
<keyword evidence="12 21" id="KW-1133">Transmembrane helix</keyword>
<reference evidence="23" key="1">
    <citation type="submission" date="2025-08" db="UniProtKB">
        <authorList>
            <consortium name="Ensembl"/>
        </authorList>
    </citation>
    <scope>IDENTIFICATION</scope>
</reference>
<sequence>MGDPLRERTERLLADYLGYCAREPGAPGPPPSSLEAAMLRSAATKIRRKHASFFSAYVGYPGNRVYLMERMAEAVLSNSLSWGRVVMLVTFAGTLLERGPPVTAWWKKWDLRPQLKESETEVARDCQRLVALLCALLAGQHRAWLQAQGGWDGFCDLFRRPLPLAVWRRLLAQVLLSCFLATAVIYFCTRLL</sequence>
<dbReference type="PANTHER" id="PTHR11256:SF47">
    <property type="entry name" value="BCL-2-LIKE PROTEIN 10"/>
    <property type="match status" value="1"/>
</dbReference>
<dbReference type="PANTHER" id="PTHR11256">
    <property type="entry name" value="BCL-2 RELATED"/>
    <property type="match status" value="1"/>
</dbReference>
<evidence type="ECO:0000256" key="19">
    <source>
        <dbReference type="ARBA" id="ARBA00077411"/>
    </source>
</evidence>
<reference evidence="23" key="2">
    <citation type="submission" date="2025-09" db="UniProtKB">
        <authorList>
            <consortium name="Ensembl"/>
        </authorList>
    </citation>
    <scope>IDENTIFICATION</scope>
</reference>
<evidence type="ECO:0000256" key="18">
    <source>
        <dbReference type="ARBA" id="ARBA00067191"/>
    </source>
</evidence>
<dbReference type="InterPro" id="IPR036834">
    <property type="entry name" value="Bcl-2-like_sf"/>
</dbReference>
<comment type="function">
    <text evidence="17">Promotes cell survival by suppressing apoptosis induced by BAX but not BAK. Increases binding of AHCYL1/IRBIT to ITPR1. Reduces ITPR1-mediated calcium release from the endoplasmic reticulum cooperatively with AHCYL1/IRBIT under normal cellular conditions. Under apoptotic stress conditions, dissociates from ITPR1 and is displaced from mitochondria-associated endoplasmic reticulum membranes, leading to increased Ca(2+) transfer to mitochondria which promotes apoptosis. Required for the correct formation of the microtubule organizing center during oocyte cell division, potentially via regulation of protein abundance and localization of other microtubule organizing center components such as AURKA and TPX2.</text>
</comment>
<dbReference type="GeneTree" id="ENSGT01130000278292"/>
<feature type="transmembrane region" description="Helical" evidence="21">
    <location>
        <begin position="170"/>
        <end position="189"/>
    </location>
</feature>
<comment type="subcellular location">
    <subcellularLocation>
        <location evidence="4">Cytoplasm</location>
        <location evidence="4">Cytoskeleton</location>
        <location evidence="4">Spindle</location>
    </subcellularLocation>
    <subcellularLocation>
        <location evidence="5">Endoplasmic reticulum</location>
    </subcellularLocation>
    <subcellularLocation>
        <location evidence="3">Mitochondrion</location>
    </subcellularLocation>
    <subcellularLocation>
        <location evidence="2">Nucleus membrane</location>
    </subcellularLocation>
</comment>
<dbReference type="InterPro" id="IPR026298">
    <property type="entry name" value="Bcl-2_fam"/>
</dbReference>
<evidence type="ECO:0000256" key="2">
    <source>
        <dbReference type="ARBA" id="ARBA00004126"/>
    </source>
</evidence>
<keyword evidence="14 21" id="KW-0472">Membrane</keyword>
<keyword evidence="15" id="KW-0206">Cytoskeleton</keyword>
<proteinExistence type="inferred from homology"/>
<evidence type="ECO:0000256" key="4">
    <source>
        <dbReference type="ARBA" id="ARBA00004186"/>
    </source>
</evidence>
<evidence type="ECO:0000256" key="6">
    <source>
        <dbReference type="ARBA" id="ARBA00009458"/>
    </source>
</evidence>
<name>A0A8C9A798_PROSS</name>
<comment type="cofactor">
    <cofactor evidence="1">
        <name>Ca(2+)</name>
        <dbReference type="ChEBI" id="CHEBI:29108"/>
    </cofactor>
</comment>
<dbReference type="PROSITE" id="PS50062">
    <property type="entry name" value="BCL2_FAMILY"/>
    <property type="match status" value="1"/>
</dbReference>
<dbReference type="InterPro" id="IPR046371">
    <property type="entry name" value="Bcl-2_BH1-3"/>
</dbReference>
<evidence type="ECO:0000256" key="1">
    <source>
        <dbReference type="ARBA" id="ARBA00001913"/>
    </source>
</evidence>
<dbReference type="InterPro" id="IPR020726">
    <property type="entry name" value="Bcl2_BH2_motif_CS"/>
</dbReference>
<dbReference type="GO" id="GO:0008630">
    <property type="term" value="P:intrinsic apoptotic signaling pathway in response to DNA damage"/>
    <property type="evidence" value="ECO:0007669"/>
    <property type="project" value="TreeGrafter"/>
</dbReference>
<evidence type="ECO:0000256" key="10">
    <source>
        <dbReference type="ARBA" id="ARBA00022824"/>
    </source>
</evidence>
<evidence type="ECO:0000256" key="21">
    <source>
        <dbReference type="SAM" id="Phobius"/>
    </source>
</evidence>
<evidence type="ECO:0000256" key="8">
    <source>
        <dbReference type="ARBA" id="ARBA00022692"/>
    </source>
</evidence>
<dbReference type="Gene3D" id="1.10.437.10">
    <property type="entry name" value="Blc2-like"/>
    <property type="match status" value="1"/>
</dbReference>
<evidence type="ECO:0000256" key="17">
    <source>
        <dbReference type="ARBA" id="ARBA00053352"/>
    </source>
</evidence>
<dbReference type="GO" id="GO:0031965">
    <property type="term" value="C:nuclear membrane"/>
    <property type="evidence" value="ECO:0007669"/>
    <property type="project" value="UniProtKB-SubCell"/>
</dbReference>
<protein>
    <recommendedName>
        <fullName evidence="18">Bcl-2-like protein 10</fullName>
    </recommendedName>
    <alternativeName>
        <fullName evidence="19">Anti-apoptotic protein Boo</fullName>
    </alternativeName>
    <alternativeName>
        <fullName evidence="20">Apoptosis regulator Bcl-B</fullName>
    </alternativeName>
</protein>
<keyword evidence="24" id="KW-1185">Reference proteome</keyword>
<dbReference type="GO" id="GO:0051400">
    <property type="term" value="F:BH domain binding"/>
    <property type="evidence" value="ECO:0007669"/>
    <property type="project" value="TreeGrafter"/>
</dbReference>
<dbReference type="GO" id="GO:0005829">
    <property type="term" value="C:cytosol"/>
    <property type="evidence" value="ECO:0007669"/>
    <property type="project" value="Ensembl"/>
</dbReference>
<organism evidence="23 24">
    <name type="scientific">Prolemur simus</name>
    <name type="common">Greater bamboo lemur</name>
    <name type="synonym">Hapalemur simus</name>
    <dbReference type="NCBI Taxonomy" id="1328070"/>
    <lineage>
        <taxon>Eukaryota</taxon>
        <taxon>Metazoa</taxon>
        <taxon>Chordata</taxon>
        <taxon>Craniata</taxon>
        <taxon>Vertebrata</taxon>
        <taxon>Euteleostomi</taxon>
        <taxon>Mammalia</taxon>
        <taxon>Eutheria</taxon>
        <taxon>Euarchontoglires</taxon>
        <taxon>Primates</taxon>
        <taxon>Strepsirrhini</taxon>
        <taxon>Lemuriformes</taxon>
        <taxon>Lemuridae</taxon>
        <taxon>Prolemur</taxon>
    </lineage>
</organism>
<keyword evidence="9" id="KW-0053">Apoptosis</keyword>
<feature type="domain" description="Bcl-2 Bcl-2 homology region 1-3" evidence="22">
    <location>
        <begin position="39"/>
        <end position="151"/>
    </location>
</feature>
<dbReference type="Ensembl" id="ENSPSMT00000029515.1">
    <property type="protein sequence ID" value="ENSPSMP00000025478.1"/>
    <property type="gene ID" value="ENSPSMG00000017894.1"/>
</dbReference>
<evidence type="ECO:0000313" key="24">
    <source>
        <dbReference type="Proteomes" id="UP000694414"/>
    </source>
</evidence>
<comment type="similarity">
    <text evidence="6">Belongs to the Bcl-2 family.</text>
</comment>
<dbReference type="GO" id="GO:0005783">
    <property type="term" value="C:endoplasmic reticulum"/>
    <property type="evidence" value="ECO:0007669"/>
    <property type="project" value="UniProtKB-SubCell"/>
</dbReference>
<dbReference type="GO" id="GO:0044233">
    <property type="term" value="C:mitochondria-associated endoplasmic reticulum membrane contact site"/>
    <property type="evidence" value="ECO:0007669"/>
    <property type="project" value="Ensembl"/>
</dbReference>
<evidence type="ECO:0000259" key="22">
    <source>
        <dbReference type="SMART" id="SM00337"/>
    </source>
</evidence>
<evidence type="ECO:0000256" key="20">
    <source>
        <dbReference type="ARBA" id="ARBA00078307"/>
    </source>
</evidence>
<dbReference type="GO" id="GO:0001836">
    <property type="term" value="P:release of cytochrome c from mitochondria"/>
    <property type="evidence" value="ECO:0007669"/>
    <property type="project" value="TreeGrafter"/>
</dbReference>
<dbReference type="GO" id="GO:0097192">
    <property type="term" value="P:extrinsic apoptotic signaling pathway in absence of ligand"/>
    <property type="evidence" value="ECO:0007669"/>
    <property type="project" value="TreeGrafter"/>
</dbReference>
<dbReference type="InterPro" id="IPR002475">
    <property type="entry name" value="Bcl2-like"/>
</dbReference>
<dbReference type="GO" id="GO:0005819">
    <property type="term" value="C:spindle"/>
    <property type="evidence" value="ECO:0007669"/>
    <property type="project" value="UniProtKB-SubCell"/>
</dbReference>
<evidence type="ECO:0000256" key="16">
    <source>
        <dbReference type="ARBA" id="ARBA00023242"/>
    </source>
</evidence>
<keyword evidence="16" id="KW-0539">Nucleus</keyword>
<accession>A0A8C9A798</accession>
<dbReference type="GO" id="GO:0089720">
    <property type="term" value="F:caspase binding"/>
    <property type="evidence" value="ECO:0007669"/>
    <property type="project" value="Ensembl"/>
</dbReference>
<gene>
    <name evidence="23" type="primary">BCL2L10</name>
</gene>
<keyword evidence="11" id="KW-0832">Ubl conjugation</keyword>
<keyword evidence="13" id="KW-0496">Mitochondrion</keyword>
<evidence type="ECO:0000256" key="5">
    <source>
        <dbReference type="ARBA" id="ARBA00004240"/>
    </source>
</evidence>
<keyword evidence="7" id="KW-0963">Cytoplasm</keyword>
<evidence type="ECO:0000256" key="14">
    <source>
        <dbReference type="ARBA" id="ARBA00023136"/>
    </source>
</evidence>
<evidence type="ECO:0000256" key="9">
    <source>
        <dbReference type="ARBA" id="ARBA00022703"/>
    </source>
</evidence>
<evidence type="ECO:0000256" key="12">
    <source>
        <dbReference type="ARBA" id="ARBA00022989"/>
    </source>
</evidence>
<dbReference type="AlphaFoldDB" id="A0A8C9A798"/>
<evidence type="ECO:0000313" key="23">
    <source>
        <dbReference type="Ensembl" id="ENSPSMP00000025478.1"/>
    </source>
</evidence>
<evidence type="ECO:0000256" key="15">
    <source>
        <dbReference type="ARBA" id="ARBA00023212"/>
    </source>
</evidence>
<keyword evidence="10" id="KW-0256">Endoplasmic reticulum</keyword>
<dbReference type="GO" id="GO:0005509">
    <property type="term" value="F:calcium ion binding"/>
    <property type="evidence" value="ECO:0007669"/>
    <property type="project" value="Ensembl"/>
</dbReference>
<dbReference type="PROSITE" id="PS01258">
    <property type="entry name" value="BH2"/>
    <property type="match status" value="1"/>
</dbReference>
<dbReference type="FunFam" id="1.10.437.10:FF:000014">
    <property type="entry name" value="Bcl-2-like protein 10"/>
    <property type="match status" value="1"/>
</dbReference>
<evidence type="ECO:0000256" key="13">
    <source>
        <dbReference type="ARBA" id="ARBA00023128"/>
    </source>
</evidence>
<dbReference type="GO" id="GO:0043066">
    <property type="term" value="P:negative regulation of apoptotic process"/>
    <property type="evidence" value="ECO:0007669"/>
    <property type="project" value="Ensembl"/>
</dbReference>
<keyword evidence="8 21" id="KW-0812">Transmembrane</keyword>
<dbReference type="SMART" id="SM00337">
    <property type="entry name" value="BCL"/>
    <property type="match status" value="1"/>
</dbReference>
<evidence type="ECO:0000256" key="7">
    <source>
        <dbReference type="ARBA" id="ARBA00022490"/>
    </source>
</evidence>
<dbReference type="GO" id="GO:0005741">
    <property type="term" value="C:mitochondrial outer membrane"/>
    <property type="evidence" value="ECO:0007669"/>
    <property type="project" value="TreeGrafter"/>
</dbReference>